<dbReference type="PANTHER" id="PTHR12306:SF15">
    <property type="entry name" value="DNAATION FACTOR-RELATED PROTEIN 1, ISOFORM B-RELATED"/>
    <property type="match status" value="1"/>
</dbReference>
<evidence type="ECO:0008006" key="12">
    <source>
        <dbReference type="Google" id="ProtNLM"/>
    </source>
</evidence>
<dbReference type="Proteomes" id="UP000242188">
    <property type="component" value="Unassembled WGS sequence"/>
</dbReference>
<dbReference type="InterPro" id="IPR035976">
    <property type="entry name" value="Sushi/SCR/CCP_sf"/>
</dbReference>
<evidence type="ECO:0000256" key="5">
    <source>
        <dbReference type="SAM" id="MobiDB-lite"/>
    </source>
</evidence>
<feature type="transmembrane region" description="Helical" evidence="6">
    <location>
        <begin position="117"/>
        <end position="138"/>
    </location>
</feature>
<evidence type="ECO:0000256" key="4">
    <source>
        <dbReference type="PROSITE-ProRule" id="PRU00447"/>
    </source>
</evidence>
<dbReference type="GO" id="GO:0006915">
    <property type="term" value="P:apoptotic process"/>
    <property type="evidence" value="ECO:0007669"/>
    <property type="project" value="UniProtKB-UniRule"/>
</dbReference>
<gene>
    <name evidence="10" type="ORF">KP79_PYT22854</name>
</gene>
<feature type="compositionally biased region" description="Basic and acidic residues" evidence="5">
    <location>
        <begin position="573"/>
        <end position="584"/>
    </location>
</feature>
<evidence type="ECO:0000259" key="9">
    <source>
        <dbReference type="PROSITE" id="PS51135"/>
    </source>
</evidence>
<feature type="region of interest" description="Disordered" evidence="5">
    <location>
        <begin position="462"/>
        <end position="534"/>
    </location>
</feature>
<organism evidence="10 11">
    <name type="scientific">Mizuhopecten yessoensis</name>
    <name type="common">Japanese scallop</name>
    <name type="synonym">Patinopecten yessoensis</name>
    <dbReference type="NCBI Taxonomy" id="6573"/>
    <lineage>
        <taxon>Eukaryota</taxon>
        <taxon>Metazoa</taxon>
        <taxon>Spiralia</taxon>
        <taxon>Lophotrochozoa</taxon>
        <taxon>Mollusca</taxon>
        <taxon>Bivalvia</taxon>
        <taxon>Autobranchia</taxon>
        <taxon>Pteriomorphia</taxon>
        <taxon>Pectinida</taxon>
        <taxon>Pectinoidea</taxon>
        <taxon>Pectinidae</taxon>
        <taxon>Mizuhopecten</taxon>
    </lineage>
</organism>
<dbReference type="InterPro" id="IPR000436">
    <property type="entry name" value="Sushi_SCR_CCP_dom"/>
</dbReference>
<evidence type="ECO:0000256" key="3">
    <source>
        <dbReference type="PROSITE-ProRule" id="PRU00302"/>
    </source>
</evidence>
<dbReference type="Gene3D" id="2.10.70.10">
    <property type="entry name" value="Complement Module, domain 1"/>
    <property type="match status" value="1"/>
</dbReference>
<dbReference type="Pfam" id="PF02017">
    <property type="entry name" value="CIDE-N"/>
    <property type="match status" value="2"/>
</dbReference>
<evidence type="ECO:0000256" key="7">
    <source>
        <dbReference type="SAM" id="SignalP"/>
    </source>
</evidence>
<dbReference type="EMBL" id="NEDP02005367">
    <property type="protein sequence ID" value="OWF41709.1"/>
    <property type="molecule type" value="Genomic_DNA"/>
</dbReference>
<comment type="caution">
    <text evidence="3">Lacks conserved residue(s) required for the propagation of feature annotation.</text>
</comment>
<evidence type="ECO:0000313" key="11">
    <source>
        <dbReference type="Proteomes" id="UP000242188"/>
    </source>
</evidence>
<feature type="region of interest" description="Disordered" evidence="5">
    <location>
        <begin position="558"/>
        <end position="587"/>
    </location>
</feature>
<keyword evidence="6" id="KW-0812">Transmembrane</keyword>
<name>A0A210PZ63_MIZYE</name>
<feature type="signal peptide" evidence="7">
    <location>
        <begin position="1"/>
        <end position="32"/>
    </location>
</feature>
<dbReference type="CDD" id="cd00033">
    <property type="entry name" value="CCP"/>
    <property type="match status" value="1"/>
</dbReference>
<keyword evidence="6" id="KW-1133">Transmembrane helix</keyword>
<comment type="caution">
    <text evidence="10">The sequence shown here is derived from an EMBL/GenBank/DDBJ whole genome shotgun (WGS) entry which is preliminary data.</text>
</comment>
<dbReference type="InterPro" id="IPR003508">
    <property type="entry name" value="CIDE-N_dom"/>
</dbReference>
<proteinExistence type="predicted"/>
<feature type="compositionally biased region" description="Polar residues" evidence="5">
    <location>
        <begin position="480"/>
        <end position="497"/>
    </location>
</feature>
<accession>A0A210PZ63</accession>
<protein>
    <recommendedName>
        <fullName evidence="12">Sushi domain-containing protein</fullName>
    </recommendedName>
</protein>
<feature type="domain" description="CIDE-N" evidence="9">
    <location>
        <begin position="161"/>
        <end position="237"/>
    </location>
</feature>
<evidence type="ECO:0000256" key="6">
    <source>
        <dbReference type="SAM" id="Phobius"/>
    </source>
</evidence>
<keyword evidence="1 4" id="KW-0053">Apoptosis</keyword>
<feature type="domain" description="CIDE-N" evidence="9">
    <location>
        <begin position="249"/>
        <end position="322"/>
    </location>
</feature>
<dbReference type="Gene3D" id="3.10.20.10">
    <property type="match status" value="3"/>
</dbReference>
<keyword evidence="11" id="KW-1185">Reference proteome</keyword>
<evidence type="ECO:0000256" key="1">
    <source>
        <dbReference type="ARBA" id="ARBA00022703"/>
    </source>
</evidence>
<reference evidence="10 11" key="1">
    <citation type="journal article" date="2017" name="Nat. Ecol. Evol.">
        <title>Scallop genome provides insights into evolution of bilaterian karyotype and development.</title>
        <authorList>
            <person name="Wang S."/>
            <person name="Zhang J."/>
            <person name="Jiao W."/>
            <person name="Li J."/>
            <person name="Xun X."/>
            <person name="Sun Y."/>
            <person name="Guo X."/>
            <person name="Huan P."/>
            <person name="Dong B."/>
            <person name="Zhang L."/>
            <person name="Hu X."/>
            <person name="Sun X."/>
            <person name="Wang J."/>
            <person name="Zhao C."/>
            <person name="Wang Y."/>
            <person name="Wang D."/>
            <person name="Huang X."/>
            <person name="Wang R."/>
            <person name="Lv J."/>
            <person name="Li Y."/>
            <person name="Zhang Z."/>
            <person name="Liu B."/>
            <person name="Lu W."/>
            <person name="Hui Y."/>
            <person name="Liang J."/>
            <person name="Zhou Z."/>
            <person name="Hou R."/>
            <person name="Li X."/>
            <person name="Liu Y."/>
            <person name="Li H."/>
            <person name="Ning X."/>
            <person name="Lin Y."/>
            <person name="Zhao L."/>
            <person name="Xing Q."/>
            <person name="Dou J."/>
            <person name="Li Y."/>
            <person name="Mao J."/>
            <person name="Guo H."/>
            <person name="Dou H."/>
            <person name="Li T."/>
            <person name="Mu C."/>
            <person name="Jiang W."/>
            <person name="Fu Q."/>
            <person name="Fu X."/>
            <person name="Miao Y."/>
            <person name="Liu J."/>
            <person name="Yu Q."/>
            <person name="Li R."/>
            <person name="Liao H."/>
            <person name="Li X."/>
            <person name="Kong Y."/>
            <person name="Jiang Z."/>
            <person name="Chourrout D."/>
            <person name="Li R."/>
            <person name="Bao Z."/>
        </authorList>
    </citation>
    <scope>NUCLEOTIDE SEQUENCE [LARGE SCALE GENOMIC DNA]</scope>
    <source>
        <strain evidence="10 11">PY_sf001</strain>
    </source>
</reference>
<dbReference type="OrthoDB" id="8806090at2759"/>
<dbReference type="PANTHER" id="PTHR12306">
    <property type="entry name" value="CELL DEATH ACTIVATOR CIDE"/>
    <property type="match status" value="1"/>
</dbReference>
<feature type="chain" id="PRO_5012013007" description="Sushi domain-containing protein" evidence="7">
    <location>
        <begin position="33"/>
        <end position="623"/>
    </location>
</feature>
<evidence type="ECO:0000256" key="2">
    <source>
        <dbReference type="ARBA" id="ARBA00023157"/>
    </source>
</evidence>
<feature type="compositionally biased region" description="Basic and acidic residues" evidence="5">
    <location>
        <begin position="462"/>
        <end position="479"/>
    </location>
</feature>
<keyword evidence="3" id="KW-0768">Sushi</keyword>
<sequence>MYTAGMAAILILRSIVLLNFILPIYDAAVANADCPELINLTKKSLIVTKHNAFAMDADVDDRSNGTVVKLTCNDFVTLILNDTGTIRCIGGKWDPPQPHCIPRPPPPVPNNPHLDTIIGGLISGCIFVLILVSIPEMVKRGRAWRLSKLQEAAKLLEEENQKRFFKVWTCGRNTKQFIKANGLTSLMRAASRTFKKPSIARIVLEEDGTEVDTDDILDVCADLTLMALAEGELWWDRNINSDDGRLDDKRLTFDVCNQDRTKRKLILATDLRDLYRQGQLVFGYLPSRACSESDGTLIDQHVLFAFVESTIMLLEQGGTWSSPSSPSNPSSVYTLPSIDRSSVRNSVSDSMMFKVWSSDHMLKLVVFARNLADLHIKAAKSHGLPNPIEISELSSGDVITSDTHLTSLANEVLIIKSSKYASDNNYQYIEKGSESDFMSLTSQNEFPSGGRHDDYAKVQKNWSGKERPQNSTHISKEHVPSNSVPRNEQHRLGSSSRENGHVPNGFPQREIGHTSNDRLNSLNEGNRYDPLPSRATMFTFDKPSQNNFRNSFIDMTEQDPRSTHKNNFGYLRDMSDESNRKPSVHEMSQLKSNPVYTPQHHSHSRPMVITGGAKQTEYSDVLF</sequence>
<dbReference type="GO" id="GO:0042981">
    <property type="term" value="P:regulation of apoptotic process"/>
    <property type="evidence" value="ECO:0007669"/>
    <property type="project" value="TreeGrafter"/>
</dbReference>
<keyword evidence="6" id="KW-0472">Membrane</keyword>
<evidence type="ECO:0000259" key="8">
    <source>
        <dbReference type="PROSITE" id="PS50923"/>
    </source>
</evidence>
<evidence type="ECO:0000313" key="10">
    <source>
        <dbReference type="EMBL" id="OWF41709.1"/>
    </source>
</evidence>
<dbReference type="PROSITE" id="PS51135">
    <property type="entry name" value="CIDE_N"/>
    <property type="match status" value="2"/>
</dbReference>
<feature type="domain" description="Sushi" evidence="8">
    <location>
        <begin position="32"/>
        <end position="102"/>
    </location>
</feature>
<keyword evidence="2" id="KW-1015">Disulfide bond</keyword>
<dbReference type="SUPFAM" id="SSF54277">
    <property type="entry name" value="CAD &amp; PB1 domains"/>
    <property type="match status" value="2"/>
</dbReference>
<dbReference type="AlphaFoldDB" id="A0A210PZ63"/>
<keyword evidence="7" id="KW-0732">Signal</keyword>
<dbReference type="PROSITE" id="PS50923">
    <property type="entry name" value="SUSHI"/>
    <property type="match status" value="1"/>
</dbReference>
<dbReference type="SMART" id="SM00266">
    <property type="entry name" value="CAD"/>
    <property type="match status" value="2"/>
</dbReference>
<dbReference type="SUPFAM" id="SSF57535">
    <property type="entry name" value="Complement control module/SCR domain"/>
    <property type="match status" value="1"/>
</dbReference>